<organism evidence="1 2">
    <name type="scientific">Flavobacterium arcticum</name>
    <dbReference type="NCBI Taxonomy" id="1784713"/>
    <lineage>
        <taxon>Bacteria</taxon>
        <taxon>Pseudomonadati</taxon>
        <taxon>Bacteroidota</taxon>
        <taxon>Flavobacteriia</taxon>
        <taxon>Flavobacteriales</taxon>
        <taxon>Flavobacteriaceae</taxon>
        <taxon>Flavobacterium</taxon>
    </lineage>
</organism>
<dbReference type="RefSeq" id="WP_114677782.1">
    <property type="nucleotide sequence ID" value="NZ_CP031188.1"/>
</dbReference>
<dbReference type="OrthoDB" id="9981991at2"/>
<dbReference type="AlphaFoldDB" id="A0A345HBR4"/>
<gene>
    <name evidence="1" type="ORF">DVK85_07105</name>
</gene>
<keyword evidence="2" id="KW-1185">Reference proteome</keyword>
<dbReference type="EMBL" id="CP031188">
    <property type="protein sequence ID" value="AXG74024.1"/>
    <property type="molecule type" value="Genomic_DNA"/>
</dbReference>
<accession>A0A345HBR4</accession>
<dbReference type="Proteomes" id="UP000253951">
    <property type="component" value="Chromosome"/>
</dbReference>
<evidence type="ECO:0000313" key="2">
    <source>
        <dbReference type="Proteomes" id="UP000253951"/>
    </source>
</evidence>
<name>A0A345HBR4_9FLAO</name>
<dbReference type="KEGG" id="fat:DVK85_07105"/>
<proteinExistence type="predicted"/>
<reference evidence="1 2" key="1">
    <citation type="submission" date="2018-07" db="EMBL/GenBank/DDBJ databases">
        <title>Complete genome sequence of Flavobacterium arcticum type strain SM1502T.</title>
        <authorList>
            <person name="Li Y."/>
            <person name="Li D.-D."/>
        </authorList>
    </citation>
    <scope>NUCLEOTIDE SEQUENCE [LARGE SCALE GENOMIC DNA]</scope>
    <source>
        <strain evidence="1 2">SM1502</strain>
    </source>
</reference>
<evidence type="ECO:0000313" key="1">
    <source>
        <dbReference type="EMBL" id="AXG74024.1"/>
    </source>
</evidence>
<protein>
    <submittedName>
        <fullName evidence="1">Uncharacterized protein</fullName>
    </submittedName>
</protein>
<sequence length="182" mass="21433">MKELFKEIAEKYNGFLSISEDKWFNGHTYLPVYLYDLDFSYRGWDFMVRHEFRSSEFSKSGAIGLDTFSDRHLFDIKVTAKNVTLPDFEVLTKGFFAKIFAKSESKNFKVKSRDKNFIEQLFNNTELIDIYKSTDSEFSPELYGVGKKGSYMLTVRYTTQQKRIELLKSMISFITKFPEIKT</sequence>